<comment type="similarity">
    <text evidence="1">Belongs to the cytochrome P450 family.</text>
</comment>
<evidence type="ECO:0000256" key="5">
    <source>
        <dbReference type="ARBA" id="ARBA00023004"/>
    </source>
</evidence>
<sequence>MRRFVGSGGITSGLDWMDLQGYIKRMKMLSKMFDRFLEHVVEEHNQRRLRVGKSFVAKDMVDVLLQIADDPTWRLS</sequence>
<dbReference type="EMBL" id="CM009756">
    <property type="protein sequence ID" value="PUZ44624.1"/>
    <property type="molecule type" value="Genomic_DNA"/>
</dbReference>
<proteinExistence type="inferred from homology"/>
<reference evidence="6 7" key="1">
    <citation type="submission" date="2018-04" db="EMBL/GenBank/DDBJ databases">
        <title>WGS assembly of Panicum hallii var. hallii HAL2.</title>
        <authorList>
            <person name="Lovell J."/>
            <person name="Jenkins J."/>
            <person name="Lowry D."/>
            <person name="Mamidi S."/>
            <person name="Sreedasyam A."/>
            <person name="Weng X."/>
            <person name="Barry K."/>
            <person name="Bonette J."/>
            <person name="Campitelli B."/>
            <person name="Daum C."/>
            <person name="Gordon S."/>
            <person name="Gould B."/>
            <person name="Lipzen A."/>
            <person name="MacQueen A."/>
            <person name="Palacio-Mejia J."/>
            <person name="Plott C."/>
            <person name="Shakirov E."/>
            <person name="Shu S."/>
            <person name="Yoshinaga Y."/>
            <person name="Zane M."/>
            <person name="Rokhsar D."/>
            <person name="Grimwood J."/>
            <person name="Schmutz J."/>
            <person name="Juenger T."/>
        </authorList>
    </citation>
    <scope>NUCLEOTIDE SEQUENCE [LARGE SCALE GENOMIC DNA]</scope>
    <source>
        <strain evidence="7">cv. HAL2</strain>
    </source>
</reference>
<name>A0A2T7CMS0_9POAL</name>
<keyword evidence="3" id="KW-0479">Metal-binding</keyword>
<evidence type="ECO:0000313" key="7">
    <source>
        <dbReference type="Proteomes" id="UP000244336"/>
    </source>
</evidence>
<dbReference type="GO" id="GO:0016491">
    <property type="term" value="F:oxidoreductase activity"/>
    <property type="evidence" value="ECO:0007669"/>
    <property type="project" value="UniProtKB-KW"/>
</dbReference>
<dbReference type="STRING" id="1504633.A0A2T7CMS0"/>
<keyword evidence="2" id="KW-0349">Heme</keyword>
<accession>A0A2T7CMS0</accession>
<evidence type="ECO:0000256" key="3">
    <source>
        <dbReference type="ARBA" id="ARBA00022723"/>
    </source>
</evidence>
<keyword evidence="7" id="KW-1185">Reference proteome</keyword>
<organism evidence="6 7">
    <name type="scientific">Panicum hallii var. hallii</name>
    <dbReference type="NCBI Taxonomy" id="1504633"/>
    <lineage>
        <taxon>Eukaryota</taxon>
        <taxon>Viridiplantae</taxon>
        <taxon>Streptophyta</taxon>
        <taxon>Embryophyta</taxon>
        <taxon>Tracheophyta</taxon>
        <taxon>Spermatophyta</taxon>
        <taxon>Magnoliopsida</taxon>
        <taxon>Liliopsida</taxon>
        <taxon>Poales</taxon>
        <taxon>Poaceae</taxon>
        <taxon>PACMAD clade</taxon>
        <taxon>Panicoideae</taxon>
        <taxon>Panicodae</taxon>
        <taxon>Paniceae</taxon>
        <taxon>Panicinae</taxon>
        <taxon>Panicum</taxon>
        <taxon>Panicum sect. Panicum</taxon>
    </lineage>
</organism>
<dbReference type="OrthoDB" id="1937882at2759"/>
<evidence type="ECO:0000256" key="1">
    <source>
        <dbReference type="ARBA" id="ARBA00010617"/>
    </source>
</evidence>
<evidence type="ECO:0000256" key="2">
    <source>
        <dbReference type="ARBA" id="ARBA00022617"/>
    </source>
</evidence>
<dbReference type="Gramene" id="PUZ44624">
    <property type="protein sequence ID" value="PUZ44624"/>
    <property type="gene ID" value="GQ55_8G120800"/>
</dbReference>
<dbReference type="GO" id="GO:0046872">
    <property type="term" value="F:metal ion binding"/>
    <property type="evidence" value="ECO:0007669"/>
    <property type="project" value="UniProtKB-KW"/>
</dbReference>
<dbReference type="PANTHER" id="PTHR47944">
    <property type="entry name" value="CYTOCHROME P450 98A9"/>
    <property type="match status" value="1"/>
</dbReference>
<dbReference type="Proteomes" id="UP000244336">
    <property type="component" value="Chromosome 8"/>
</dbReference>
<gene>
    <name evidence="6" type="ORF">GQ55_8G120800</name>
</gene>
<keyword evidence="5" id="KW-0408">Iron</keyword>
<protein>
    <submittedName>
        <fullName evidence="6">Uncharacterized protein</fullName>
    </submittedName>
</protein>
<dbReference type="AlphaFoldDB" id="A0A2T7CMS0"/>
<dbReference type="PANTHER" id="PTHR47944:SF4">
    <property type="entry name" value="OS09G0441700 PROTEIN"/>
    <property type="match status" value="1"/>
</dbReference>
<keyword evidence="4" id="KW-0560">Oxidoreductase</keyword>
<evidence type="ECO:0000313" key="6">
    <source>
        <dbReference type="EMBL" id="PUZ44624.1"/>
    </source>
</evidence>
<evidence type="ECO:0000256" key="4">
    <source>
        <dbReference type="ARBA" id="ARBA00023002"/>
    </source>
</evidence>